<dbReference type="EMBL" id="JADNRY010000077">
    <property type="protein sequence ID" value="KAF9067145.1"/>
    <property type="molecule type" value="Genomic_DNA"/>
</dbReference>
<reference evidence="2" key="1">
    <citation type="submission" date="2020-11" db="EMBL/GenBank/DDBJ databases">
        <authorList>
            <consortium name="DOE Joint Genome Institute"/>
            <person name="Ahrendt S."/>
            <person name="Riley R."/>
            <person name="Andreopoulos W."/>
            <person name="Labutti K."/>
            <person name="Pangilinan J."/>
            <person name="Ruiz-Duenas F.J."/>
            <person name="Barrasa J.M."/>
            <person name="Sanchez-Garcia M."/>
            <person name="Camarero S."/>
            <person name="Miyauchi S."/>
            <person name="Serrano A."/>
            <person name="Linde D."/>
            <person name="Babiker R."/>
            <person name="Drula E."/>
            <person name="Ayuso-Fernandez I."/>
            <person name="Pacheco R."/>
            <person name="Padilla G."/>
            <person name="Ferreira P."/>
            <person name="Barriuso J."/>
            <person name="Kellner H."/>
            <person name="Castanera R."/>
            <person name="Alfaro M."/>
            <person name="Ramirez L."/>
            <person name="Pisabarro A.G."/>
            <person name="Kuo A."/>
            <person name="Tritt A."/>
            <person name="Lipzen A."/>
            <person name="He G."/>
            <person name="Yan M."/>
            <person name="Ng V."/>
            <person name="Cullen D."/>
            <person name="Martin F."/>
            <person name="Rosso M.-N."/>
            <person name="Henrissat B."/>
            <person name="Hibbett D."/>
            <person name="Martinez A.T."/>
            <person name="Grigoriev I.V."/>
        </authorList>
    </citation>
    <scope>NUCLEOTIDE SEQUENCE</scope>
    <source>
        <strain evidence="2">AH 40177</strain>
    </source>
</reference>
<dbReference type="OrthoDB" id="3253362at2759"/>
<dbReference type="PROSITE" id="PS50181">
    <property type="entry name" value="FBOX"/>
    <property type="match status" value="1"/>
</dbReference>
<keyword evidence="3" id="KW-1185">Reference proteome</keyword>
<dbReference type="InterPro" id="IPR001810">
    <property type="entry name" value="F-box_dom"/>
</dbReference>
<organism evidence="2 3">
    <name type="scientific">Rhodocollybia butyracea</name>
    <dbReference type="NCBI Taxonomy" id="206335"/>
    <lineage>
        <taxon>Eukaryota</taxon>
        <taxon>Fungi</taxon>
        <taxon>Dikarya</taxon>
        <taxon>Basidiomycota</taxon>
        <taxon>Agaricomycotina</taxon>
        <taxon>Agaricomycetes</taxon>
        <taxon>Agaricomycetidae</taxon>
        <taxon>Agaricales</taxon>
        <taxon>Marasmiineae</taxon>
        <taxon>Omphalotaceae</taxon>
        <taxon>Rhodocollybia</taxon>
    </lineage>
</organism>
<protein>
    <recommendedName>
        <fullName evidence="1">F-box domain-containing protein</fullName>
    </recommendedName>
</protein>
<sequence>MASRLPVEVLGEIFVHCLPTDRFSYISAAQAPLLLTSICQRWREVALSFPSLWNTLHIFLDDEISPEEISQTEETIQIWLGRSKSLPLFISLVIDSKAPAVPDSLFEALMSHSKRFTTLRLVLDMPYFSLLNDLAPEFPALTVLSLHPPERTNDTLTNAGIPCWCWFPRMPSLAKFSLNLRDIDSDRIHSMHSDYKWANITELELISGGDIDEGLLSPTTLLNLLGEMPRLQSCLVRVEFSYISVVPKRCISLPHLHTMSIILRGRCGTISTTAVSETICAVAFPSVRTFSVDWGPRTYFPIRQTFFSKPLENLKHLRLHAVMEPKVLAECLSFTPNLAILEVVDMGCAEGYQIGETHTLQDSLLASLSGVSSSCSDPPLCPHLAVFRLVVPSHRMRQCVSNKRFLNFLQRKRSIQTPFSRLEICDVILPHDMATFSDAHLKRLRKLRKEGLQLSIRYFKAGAYRPFEDNSPHLTLFSPNALPPLEDINALMEKKLFISF</sequence>
<dbReference type="Proteomes" id="UP000772434">
    <property type="component" value="Unassembled WGS sequence"/>
</dbReference>
<evidence type="ECO:0000313" key="2">
    <source>
        <dbReference type="EMBL" id="KAF9067145.1"/>
    </source>
</evidence>
<comment type="caution">
    <text evidence="2">The sequence shown here is derived from an EMBL/GenBank/DDBJ whole genome shotgun (WGS) entry which is preliminary data.</text>
</comment>
<accession>A0A9P5PSG3</accession>
<dbReference type="SUPFAM" id="SSF52047">
    <property type="entry name" value="RNI-like"/>
    <property type="match status" value="1"/>
</dbReference>
<proteinExistence type="predicted"/>
<dbReference type="Gene3D" id="1.20.1280.50">
    <property type="match status" value="1"/>
</dbReference>
<evidence type="ECO:0000259" key="1">
    <source>
        <dbReference type="PROSITE" id="PS50181"/>
    </source>
</evidence>
<name>A0A9P5PSG3_9AGAR</name>
<gene>
    <name evidence="2" type="ORF">BDP27DRAFT_1329352</name>
</gene>
<evidence type="ECO:0000313" key="3">
    <source>
        <dbReference type="Proteomes" id="UP000772434"/>
    </source>
</evidence>
<feature type="domain" description="F-box" evidence="1">
    <location>
        <begin position="1"/>
        <end position="56"/>
    </location>
</feature>
<dbReference type="AlphaFoldDB" id="A0A9P5PSG3"/>